<dbReference type="OrthoDB" id="10268090at2759"/>
<dbReference type="PANTHER" id="PTHR43781:SF1">
    <property type="entry name" value="SACCHAROPINE DEHYDROGENASE"/>
    <property type="match status" value="1"/>
</dbReference>
<reference evidence="3" key="1">
    <citation type="submission" date="2017-03" db="EMBL/GenBank/DDBJ databases">
        <title>Genomes of endolithic fungi from Antarctica.</title>
        <authorList>
            <person name="Coleine C."/>
            <person name="Masonjones S."/>
            <person name="Stajich J.E."/>
        </authorList>
    </citation>
    <scope>NUCLEOTIDE SEQUENCE [LARGE SCALE GENOMIC DNA]</scope>
    <source>
        <strain evidence="3">CCFEE 5527</strain>
    </source>
</reference>
<evidence type="ECO:0000313" key="3">
    <source>
        <dbReference type="Proteomes" id="UP000192596"/>
    </source>
</evidence>
<proteinExistence type="predicted"/>
<dbReference type="AlphaFoldDB" id="A0A1V8TER5"/>
<organism evidence="2 3">
    <name type="scientific">Cryoendolithus antarcticus</name>
    <dbReference type="NCBI Taxonomy" id="1507870"/>
    <lineage>
        <taxon>Eukaryota</taxon>
        <taxon>Fungi</taxon>
        <taxon>Dikarya</taxon>
        <taxon>Ascomycota</taxon>
        <taxon>Pezizomycotina</taxon>
        <taxon>Dothideomycetes</taxon>
        <taxon>Dothideomycetidae</taxon>
        <taxon>Cladosporiales</taxon>
        <taxon>Cladosporiaceae</taxon>
        <taxon>Cryoendolithus</taxon>
    </lineage>
</organism>
<dbReference type="InterPro" id="IPR005097">
    <property type="entry name" value="Sacchrp_dh_NADP-bd"/>
</dbReference>
<feature type="domain" description="Saccharopine dehydrogenase NADP binding" evidence="1">
    <location>
        <begin position="4"/>
        <end position="118"/>
    </location>
</feature>
<sequence length="324" mass="33786">MGKVMIYGANGYTGKLLSERALSTGMDFVLGGRTRDLLQSAAAALRTPYRVFGLDDPGRIDSSLQGITVLMNCAGPFSRTAEPLIEACIRTGTHYLDTSVELETYVLAEQHDLSAKGANVMLLPGCGGSVATFGCLVGRALPHIDNVQSVDLALHVSGSMSRGSAITASEGISAACLQRHGGKLVAQDATNTATFDFADGRGPVTCVPVTLPDIVTIHKFFGVQNIRTFANASGDAFPTGDLNALPDGPTAEHRAANQYDAAIILTAVDGKVSRAAVRLLNGYTLIAIASVEAARRVLVGDFQSGFQTSATLFGFDFIGAASLA</sequence>
<evidence type="ECO:0000313" key="2">
    <source>
        <dbReference type="EMBL" id="OQO09870.1"/>
    </source>
</evidence>
<gene>
    <name evidence="2" type="ORF">B0A48_04222</name>
</gene>
<dbReference type="SUPFAM" id="SSF51735">
    <property type="entry name" value="NAD(P)-binding Rossmann-fold domains"/>
    <property type="match status" value="1"/>
</dbReference>
<dbReference type="PANTHER" id="PTHR43781">
    <property type="entry name" value="SACCHAROPINE DEHYDROGENASE"/>
    <property type="match status" value="1"/>
</dbReference>
<dbReference type="Proteomes" id="UP000192596">
    <property type="component" value="Unassembled WGS sequence"/>
</dbReference>
<dbReference type="InterPro" id="IPR036291">
    <property type="entry name" value="NAD(P)-bd_dom_sf"/>
</dbReference>
<comment type="caution">
    <text evidence="2">The sequence shown here is derived from an EMBL/GenBank/DDBJ whole genome shotgun (WGS) entry which is preliminary data.</text>
</comment>
<dbReference type="Pfam" id="PF03435">
    <property type="entry name" value="Sacchrp_dh_NADP"/>
    <property type="match status" value="1"/>
</dbReference>
<name>A0A1V8TER5_9PEZI</name>
<dbReference type="Gene3D" id="3.40.50.720">
    <property type="entry name" value="NAD(P)-binding Rossmann-like Domain"/>
    <property type="match status" value="1"/>
</dbReference>
<dbReference type="EMBL" id="NAJO01000009">
    <property type="protein sequence ID" value="OQO09870.1"/>
    <property type="molecule type" value="Genomic_DNA"/>
</dbReference>
<protein>
    <recommendedName>
        <fullName evidence="1">Saccharopine dehydrogenase NADP binding domain-containing protein</fullName>
    </recommendedName>
</protein>
<accession>A0A1V8TER5</accession>
<evidence type="ECO:0000259" key="1">
    <source>
        <dbReference type="Pfam" id="PF03435"/>
    </source>
</evidence>
<keyword evidence="3" id="KW-1185">Reference proteome</keyword>
<dbReference type="InParanoid" id="A0A1V8TER5"/>